<name>A0A9J2P6W2_ASCLU</name>
<evidence type="ECO:0000256" key="2">
    <source>
        <dbReference type="ARBA" id="ARBA00022475"/>
    </source>
</evidence>
<dbReference type="PANTHER" id="PTHR24248">
    <property type="entry name" value="ADRENERGIC RECEPTOR-RELATED G-PROTEIN COUPLED RECEPTOR"/>
    <property type="match status" value="1"/>
</dbReference>
<evidence type="ECO:0000256" key="9">
    <source>
        <dbReference type="ARBA" id="ARBA00023224"/>
    </source>
</evidence>
<keyword evidence="3 10" id="KW-0812">Transmembrane</keyword>
<comment type="similarity">
    <text evidence="10">Belongs to the G-protein coupled receptor 1 family.</text>
</comment>
<dbReference type="PRINTS" id="PR00237">
    <property type="entry name" value="GPCRRHODOPSN"/>
</dbReference>
<evidence type="ECO:0000259" key="13">
    <source>
        <dbReference type="PROSITE" id="PS50262"/>
    </source>
</evidence>
<keyword evidence="7 10" id="KW-0675">Receptor</keyword>
<feature type="domain" description="G-protein coupled receptors family 1 profile" evidence="13">
    <location>
        <begin position="65"/>
        <end position="577"/>
    </location>
</feature>
<comment type="subcellular location">
    <subcellularLocation>
        <location evidence="1">Cell membrane</location>
        <topology evidence="1">Multi-pass membrane protein</topology>
    </subcellularLocation>
</comment>
<feature type="transmembrane region" description="Helical" evidence="12">
    <location>
        <begin position="48"/>
        <end position="73"/>
    </location>
</feature>
<evidence type="ECO:0000256" key="4">
    <source>
        <dbReference type="ARBA" id="ARBA00022989"/>
    </source>
</evidence>
<keyword evidence="5 10" id="KW-0297">G-protein coupled receptor</keyword>
<feature type="transmembrane region" description="Helical" evidence="12">
    <location>
        <begin position="164"/>
        <end position="186"/>
    </location>
</feature>
<keyword evidence="4 12" id="KW-1133">Transmembrane helix</keyword>
<dbReference type="Gene3D" id="1.20.1070.10">
    <property type="entry name" value="Rhodopsin 7-helix transmembrane proteins"/>
    <property type="match status" value="2"/>
</dbReference>
<keyword evidence="8" id="KW-0325">Glycoprotein</keyword>
<evidence type="ECO:0000256" key="10">
    <source>
        <dbReference type="RuleBase" id="RU000688"/>
    </source>
</evidence>
<evidence type="ECO:0000256" key="3">
    <source>
        <dbReference type="ARBA" id="ARBA00022692"/>
    </source>
</evidence>
<keyword evidence="14" id="KW-1185">Reference proteome</keyword>
<feature type="transmembrane region" description="Helical" evidence="12">
    <location>
        <begin position="529"/>
        <end position="551"/>
    </location>
</feature>
<feature type="compositionally biased region" description="Polar residues" evidence="11">
    <location>
        <begin position="411"/>
        <end position="422"/>
    </location>
</feature>
<evidence type="ECO:0000313" key="15">
    <source>
        <dbReference type="WBParaSite" id="ALUE_0000511801-mRNA-1"/>
    </source>
</evidence>
<feature type="transmembrane region" description="Helical" evidence="12">
    <location>
        <begin position="262"/>
        <end position="280"/>
    </location>
</feature>
<feature type="compositionally biased region" description="Polar residues" evidence="11">
    <location>
        <begin position="329"/>
        <end position="349"/>
    </location>
</feature>
<dbReference type="InterPro" id="IPR000276">
    <property type="entry name" value="GPCR_Rhodpsn"/>
</dbReference>
<dbReference type="GO" id="GO:0005886">
    <property type="term" value="C:plasma membrane"/>
    <property type="evidence" value="ECO:0007669"/>
    <property type="project" value="UniProtKB-SubCell"/>
</dbReference>
<reference evidence="15" key="1">
    <citation type="submission" date="2023-03" db="UniProtKB">
        <authorList>
            <consortium name="WormBaseParasite"/>
        </authorList>
    </citation>
    <scope>IDENTIFICATION</scope>
</reference>
<dbReference type="SUPFAM" id="SSF81321">
    <property type="entry name" value="Family A G protein-coupled receptor-like"/>
    <property type="match status" value="1"/>
</dbReference>
<dbReference type="InterPro" id="IPR017452">
    <property type="entry name" value="GPCR_Rhodpsn_7TM"/>
</dbReference>
<dbReference type="PANTHER" id="PTHR24248:SF174">
    <property type="entry name" value="TYRAMINE_OCTOPAMINE RECEPTOR"/>
    <property type="match status" value="1"/>
</dbReference>
<feature type="region of interest" description="Disordered" evidence="11">
    <location>
        <begin position="411"/>
        <end position="439"/>
    </location>
</feature>
<proteinExistence type="inferred from homology"/>
<evidence type="ECO:0000313" key="14">
    <source>
        <dbReference type="Proteomes" id="UP000036681"/>
    </source>
</evidence>
<dbReference type="SMART" id="SM01381">
    <property type="entry name" value="7TM_GPCR_Srsx"/>
    <property type="match status" value="1"/>
</dbReference>
<keyword evidence="9 10" id="KW-0807">Transducer</keyword>
<dbReference type="GO" id="GO:0004930">
    <property type="term" value="F:G protein-coupled receptor activity"/>
    <property type="evidence" value="ECO:0007669"/>
    <property type="project" value="UniProtKB-KW"/>
</dbReference>
<evidence type="ECO:0000256" key="12">
    <source>
        <dbReference type="SAM" id="Phobius"/>
    </source>
</evidence>
<evidence type="ECO:0000256" key="8">
    <source>
        <dbReference type="ARBA" id="ARBA00023180"/>
    </source>
</evidence>
<accession>A0A9J2P6W2</accession>
<feature type="transmembrane region" description="Helical" evidence="12">
    <location>
        <begin position="85"/>
        <end position="104"/>
    </location>
</feature>
<dbReference type="AlphaFoldDB" id="A0A9J2P6W2"/>
<keyword evidence="6 12" id="KW-0472">Membrane</keyword>
<dbReference type="PROSITE" id="PS50262">
    <property type="entry name" value="G_PROTEIN_RECEP_F1_2"/>
    <property type="match status" value="1"/>
</dbReference>
<organism evidence="14 15">
    <name type="scientific">Ascaris lumbricoides</name>
    <name type="common">Giant roundworm</name>
    <dbReference type="NCBI Taxonomy" id="6252"/>
    <lineage>
        <taxon>Eukaryota</taxon>
        <taxon>Metazoa</taxon>
        <taxon>Ecdysozoa</taxon>
        <taxon>Nematoda</taxon>
        <taxon>Chromadorea</taxon>
        <taxon>Rhabditida</taxon>
        <taxon>Spirurina</taxon>
        <taxon>Ascaridomorpha</taxon>
        <taxon>Ascaridoidea</taxon>
        <taxon>Ascarididae</taxon>
        <taxon>Ascaris</taxon>
    </lineage>
</organism>
<evidence type="ECO:0000256" key="1">
    <source>
        <dbReference type="ARBA" id="ARBA00004651"/>
    </source>
</evidence>
<dbReference type="WBParaSite" id="ALUE_0000511801-mRNA-1">
    <property type="protein sequence ID" value="ALUE_0000511801-mRNA-1"/>
    <property type="gene ID" value="ALUE_0000511801"/>
</dbReference>
<evidence type="ECO:0000256" key="11">
    <source>
        <dbReference type="SAM" id="MobiDB-lite"/>
    </source>
</evidence>
<dbReference type="PROSITE" id="PS00237">
    <property type="entry name" value="G_PROTEIN_RECEP_F1_1"/>
    <property type="match status" value="1"/>
</dbReference>
<protein>
    <submittedName>
        <fullName evidence="15">G-protein coupled receptors family 1 profile domain-containing protein</fullName>
    </submittedName>
</protein>
<feature type="transmembrane region" description="Helical" evidence="12">
    <location>
        <begin position="124"/>
        <end position="143"/>
    </location>
</feature>
<keyword evidence="2" id="KW-1003">Cell membrane</keyword>
<dbReference type="Proteomes" id="UP000036681">
    <property type="component" value="Unplaced"/>
</dbReference>
<feature type="transmembrane region" description="Helical" evidence="12">
    <location>
        <begin position="557"/>
        <end position="580"/>
    </location>
</feature>
<dbReference type="Pfam" id="PF00001">
    <property type="entry name" value="7tm_1"/>
    <property type="match status" value="2"/>
</dbReference>
<evidence type="ECO:0000256" key="5">
    <source>
        <dbReference type="ARBA" id="ARBA00023040"/>
    </source>
</evidence>
<evidence type="ECO:0000256" key="6">
    <source>
        <dbReference type="ARBA" id="ARBA00023136"/>
    </source>
</evidence>
<evidence type="ECO:0000256" key="7">
    <source>
        <dbReference type="ARBA" id="ARBA00023170"/>
    </source>
</evidence>
<feature type="region of interest" description="Disordered" evidence="11">
    <location>
        <begin position="329"/>
        <end position="351"/>
    </location>
</feature>
<sequence>MSESNATPGEFHLSIAQKALNHSMSNHTLSCSFHEWSVTPNQASFLRIFSIVTVLTILVVVVVLGNSLVIASVMLMRRLRSATGLLILSLAVADLLVGVVILPFSIANEVFDGFWIFGDRWCTIWLTMDIWMCTASIYNLVAISMDRYIAILKPLNYPMLITKFRARCIVAVVWLGSFIVCSPSFILASADKPADDKCKCTPVYAGTAYIIFRYHTYALTAYGFAIGLNRDAHATDNVGCILQCPLENNTLPTFMANASSSFYIPMVIVVFVYIRIYVAACDATKSLYSGTVSVTTADNNNAKNFLMHHTSALSLRNQQVPQLRVHRGSSISHSVTRQNAPISATANSRRNSRVMRPMNSNKSFFAGDSTKMMKDSMRRRFSERHFKNKRDSPLAAFRTANASHSVLSRKTESICNSTSSPPSGLGNAPTKFRAKSSDDRHKYEISMPLLAICENSTEIMHPSRSTNGGKEVKKAEKVAVTNCKKRAKKVHHRATVSAVLSRLVRRTHRKKAACAYEKRLSLEIKAAKTVAIVTGCFIFCWLGFSILYGFAIETSPVIWSILFWLGYLNSALNPIIYTVFNREFRTCFKQLLTCNQLTFTQRCTRSQTCTSYSMVPNGTTNRIAGSFSHTSAPIKGTNIPSSPRSVNTDNDEIAIKDMP</sequence>